<dbReference type="Proteomes" id="UP000265562">
    <property type="component" value="Chromosome"/>
</dbReference>
<dbReference type="AlphaFoldDB" id="A0A385Q446"/>
<evidence type="ECO:0000313" key="2">
    <source>
        <dbReference type="Proteomes" id="UP000265562"/>
    </source>
</evidence>
<protein>
    <submittedName>
        <fullName evidence="1">DUF4317 domain-containing protein</fullName>
    </submittedName>
</protein>
<organism evidence="1 2">
    <name type="scientific">Lachnoanaerobaculum umeaense</name>
    <dbReference type="NCBI Taxonomy" id="617123"/>
    <lineage>
        <taxon>Bacteria</taxon>
        <taxon>Bacillati</taxon>
        <taxon>Bacillota</taxon>
        <taxon>Clostridia</taxon>
        <taxon>Lachnospirales</taxon>
        <taxon>Lachnospiraceae</taxon>
        <taxon>Lachnoanaerobaculum</taxon>
    </lineage>
</organism>
<name>A0A385Q446_9FIRM</name>
<evidence type="ECO:0000313" key="1">
    <source>
        <dbReference type="EMBL" id="AYA99543.1"/>
    </source>
</evidence>
<dbReference type="InterPro" id="IPR025466">
    <property type="entry name" value="DUF4317"/>
</dbReference>
<gene>
    <name evidence="1" type="ORF">D4A81_06105</name>
</gene>
<dbReference type="EMBL" id="CP032364">
    <property type="protein sequence ID" value="AYA99543.1"/>
    <property type="molecule type" value="Genomic_DNA"/>
</dbReference>
<keyword evidence="2" id="KW-1185">Reference proteome</keyword>
<proteinExistence type="predicted"/>
<dbReference type="OrthoDB" id="1642058at2"/>
<dbReference type="KEGG" id="lua:D4A81_06105"/>
<reference evidence="1 2" key="1">
    <citation type="submission" date="2018-09" db="EMBL/GenBank/DDBJ databases">
        <title>Genome sequencing of Lachnoanaerobaculum umeaense DSM 23576.</title>
        <authorList>
            <person name="Kook J.-K."/>
            <person name="Park S.-N."/>
            <person name="Lim Y.K."/>
        </authorList>
    </citation>
    <scope>NUCLEOTIDE SEQUENCE [LARGE SCALE GENOMIC DNA]</scope>
    <source>
        <strain evidence="2">DSM 23576 \ CCUG 58757</strain>
    </source>
</reference>
<sequence length="370" mass="42159">MIREEINEIKKQFNKDTNVITKYAGCYVDAEKNIKFMNKDAFYSLPEEDAFKYEEIFRKTLSGAIGKSLLTLDFSLDDENEDSPHAFLMKLRESRLDDELLLDEFFRKVIESYEHAENYYIILIDLMYDIPGKASDKIAMDDASTEVYHALLCSICPVSLSKPALSYFANEGVITNRIRDWIVGMPMHGFLFPAFTDRTTDIHAALYFSKKNDALNESFINEIIGVEPPMSSVMQRETFEAILYDILRDELTMPVMSSLSSNMIDMIEENSDNPEPLVLTKNDMVKLISKSGVSDEAIESYEKSVDADIEVLADNVIDTRKFEVKTPGITVKTDTDSIEKLETRVIDGRKYLLVPIEDDVEVNGMPVKSI</sequence>
<dbReference type="RefSeq" id="WP_111525945.1">
    <property type="nucleotide sequence ID" value="NZ_CP032364.1"/>
</dbReference>
<dbReference type="Pfam" id="PF14199">
    <property type="entry name" value="DUF4317"/>
    <property type="match status" value="1"/>
</dbReference>
<accession>A0A385Q446</accession>